<feature type="region of interest" description="Disordered" evidence="1">
    <location>
        <begin position="77"/>
        <end position="155"/>
    </location>
</feature>
<protein>
    <submittedName>
        <fullName evidence="4">Uncharacterized protein</fullName>
    </submittedName>
</protein>
<feature type="chain" id="PRO_5004785213" evidence="3">
    <location>
        <begin position="21"/>
        <end position="242"/>
    </location>
</feature>
<keyword evidence="2" id="KW-0472">Membrane</keyword>
<feature type="region of interest" description="Disordered" evidence="1">
    <location>
        <begin position="175"/>
        <end position="197"/>
    </location>
</feature>
<evidence type="ECO:0000313" key="5">
    <source>
        <dbReference type="Proteomes" id="UP000018851"/>
    </source>
</evidence>
<feature type="transmembrane region" description="Helical" evidence="2">
    <location>
        <begin position="59"/>
        <end position="76"/>
    </location>
</feature>
<evidence type="ECO:0000256" key="1">
    <source>
        <dbReference type="SAM" id="MobiDB-lite"/>
    </source>
</evidence>
<feature type="compositionally biased region" description="Basic and acidic residues" evidence="1">
    <location>
        <begin position="132"/>
        <end position="141"/>
    </location>
</feature>
<dbReference type="eggNOG" id="ENOG5031QT2">
    <property type="taxonomic scope" value="Bacteria"/>
</dbReference>
<dbReference type="HOGENOM" id="CLU_1146611_0_0_5"/>
<evidence type="ECO:0000256" key="3">
    <source>
        <dbReference type="SAM" id="SignalP"/>
    </source>
</evidence>
<dbReference type="AlphaFoldDB" id="W0AG74"/>
<dbReference type="Proteomes" id="UP000018851">
    <property type="component" value="Chromosome"/>
</dbReference>
<feature type="signal peptide" evidence="3">
    <location>
        <begin position="1"/>
        <end position="20"/>
    </location>
</feature>
<keyword evidence="2" id="KW-0812">Transmembrane</keyword>
<feature type="compositionally biased region" description="Low complexity" evidence="1">
    <location>
        <begin position="142"/>
        <end position="155"/>
    </location>
</feature>
<organism evidence="4 5">
    <name type="scientific">Sphingomonas sanxanigenens DSM 19645 = NX02</name>
    <dbReference type="NCBI Taxonomy" id="1123269"/>
    <lineage>
        <taxon>Bacteria</taxon>
        <taxon>Pseudomonadati</taxon>
        <taxon>Pseudomonadota</taxon>
        <taxon>Alphaproteobacteria</taxon>
        <taxon>Sphingomonadales</taxon>
        <taxon>Sphingomonadaceae</taxon>
        <taxon>Sphingomonas</taxon>
    </lineage>
</organism>
<gene>
    <name evidence="4" type="ORF">NX02_26615</name>
</gene>
<evidence type="ECO:0000256" key="2">
    <source>
        <dbReference type="SAM" id="Phobius"/>
    </source>
</evidence>
<sequence length="242" mass="25835">MMNRAVIAALLVTGTAPAMAAVPAAQPGWHQADQDYWGRDRRRWHRRHRDRGGIDTGDVLAGAAVIGVLAAVLSSADKKRKREEAERNAPPPSQDGGRWDDRPYDQSADNAPRDNPDDGDYGAAPPGGWNDGADRDGDRDNGPAGAPAPGGQYAEGAIISSESAAVDACSVAAEREAERFGGSPSIGGVDRVDGSGREWQVGGTIDVRRDTRIRPQSHRFTCSVRYGQVDDVEIDEQILAAR</sequence>
<reference evidence="4 5" key="1">
    <citation type="submission" date="2013-07" db="EMBL/GenBank/DDBJ databases">
        <title>Completed genome of Sphingomonas sanxanigenens NX02.</title>
        <authorList>
            <person name="Ma T."/>
            <person name="Huang H."/>
            <person name="Wu M."/>
            <person name="Li X."/>
            <person name="Li G."/>
        </authorList>
    </citation>
    <scope>NUCLEOTIDE SEQUENCE [LARGE SCALE GENOMIC DNA]</scope>
    <source>
        <strain evidence="4 5">NX02</strain>
    </source>
</reference>
<proteinExistence type="predicted"/>
<evidence type="ECO:0000313" key="4">
    <source>
        <dbReference type="EMBL" id="AHE56914.1"/>
    </source>
</evidence>
<name>W0AG74_9SPHN</name>
<dbReference type="OrthoDB" id="7471316at2"/>
<accession>W0AG74</accession>
<dbReference type="KEGG" id="ssan:NX02_26615"/>
<dbReference type="EMBL" id="CP006644">
    <property type="protein sequence ID" value="AHE56914.1"/>
    <property type="molecule type" value="Genomic_DNA"/>
</dbReference>
<keyword evidence="3" id="KW-0732">Signal</keyword>
<keyword evidence="2" id="KW-1133">Transmembrane helix</keyword>
<dbReference type="STRING" id="1123269.NX02_26615"/>
<dbReference type="PATRIC" id="fig|1123269.5.peg.5220"/>
<keyword evidence="5" id="KW-1185">Reference proteome</keyword>